<dbReference type="InterPro" id="IPR023600">
    <property type="entry name" value="Folylpolyglutamate_synth_euk"/>
</dbReference>
<evidence type="ECO:0000256" key="7">
    <source>
        <dbReference type="ARBA" id="ARBA00022563"/>
    </source>
</evidence>
<evidence type="ECO:0000256" key="10">
    <source>
        <dbReference type="ARBA" id="ARBA00022741"/>
    </source>
</evidence>
<name>A0ABP0EYD3_CLALP</name>
<evidence type="ECO:0000256" key="17">
    <source>
        <dbReference type="PIRNR" id="PIRNR038895"/>
    </source>
</evidence>
<comment type="similarity">
    <text evidence="5 17">Belongs to the folylpolyglutamate synthase family.</text>
</comment>
<gene>
    <name evidence="18" type="ORF">CVLEPA_LOCUS1085</name>
</gene>
<comment type="catalytic activity">
    <reaction evidence="16 17">
        <text>(6S)-5,6,7,8-tetrahydrofolyl-(gamma-L-Glu)(n) + L-glutamate + ATP = (6S)-5,6,7,8-tetrahydrofolyl-(gamma-L-Glu)(n+1) + ADP + phosphate + H(+)</text>
        <dbReference type="Rhea" id="RHEA:10580"/>
        <dbReference type="Rhea" id="RHEA-COMP:14738"/>
        <dbReference type="Rhea" id="RHEA-COMP:14740"/>
        <dbReference type="ChEBI" id="CHEBI:15378"/>
        <dbReference type="ChEBI" id="CHEBI:29985"/>
        <dbReference type="ChEBI" id="CHEBI:30616"/>
        <dbReference type="ChEBI" id="CHEBI:43474"/>
        <dbReference type="ChEBI" id="CHEBI:141005"/>
        <dbReference type="ChEBI" id="CHEBI:456216"/>
        <dbReference type="EC" id="6.3.2.17"/>
    </reaction>
</comment>
<evidence type="ECO:0000256" key="5">
    <source>
        <dbReference type="ARBA" id="ARBA00008276"/>
    </source>
</evidence>
<dbReference type="Proteomes" id="UP001642483">
    <property type="component" value="Unassembled WGS sequence"/>
</dbReference>
<comment type="subcellular location">
    <subcellularLocation>
        <location evidence="3">Cytoplasm</location>
    </subcellularLocation>
    <subcellularLocation>
        <location evidence="1">Mitochondrion inner membrane</location>
    </subcellularLocation>
    <subcellularLocation>
        <location evidence="2">Mitochondrion matrix</location>
    </subcellularLocation>
</comment>
<comment type="caution">
    <text evidence="18">The sequence shown here is derived from an EMBL/GenBank/DDBJ whole genome shotgun (WGS) entry which is preliminary data.</text>
</comment>
<dbReference type="SUPFAM" id="SSF53623">
    <property type="entry name" value="MurD-like peptide ligases, catalytic domain"/>
    <property type="match status" value="1"/>
</dbReference>
<dbReference type="PROSITE" id="PS01011">
    <property type="entry name" value="FOLYLPOLYGLU_SYNT_1"/>
    <property type="match status" value="1"/>
</dbReference>
<comment type="cofactor">
    <cofactor evidence="17">
        <name>a monovalent cation</name>
        <dbReference type="ChEBI" id="CHEBI:60242"/>
    </cofactor>
    <text evidence="17">A monovalent cation.</text>
</comment>
<dbReference type="Gene3D" id="3.90.190.20">
    <property type="entry name" value="Mur ligase, C-terminal domain"/>
    <property type="match status" value="1"/>
</dbReference>
<evidence type="ECO:0000256" key="11">
    <source>
        <dbReference type="ARBA" id="ARBA00022792"/>
    </source>
</evidence>
<evidence type="ECO:0000313" key="19">
    <source>
        <dbReference type="Proteomes" id="UP001642483"/>
    </source>
</evidence>
<keyword evidence="19" id="KW-1185">Reference proteome</keyword>
<dbReference type="InterPro" id="IPR001645">
    <property type="entry name" value="Folylpolyglutamate_synth"/>
</dbReference>
<evidence type="ECO:0000256" key="15">
    <source>
        <dbReference type="ARBA" id="ARBA00023136"/>
    </source>
</evidence>
<proteinExistence type="inferred from homology"/>
<dbReference type="EC" id="6.3.2.17" evidence="17"/>
<evidence type="ECO:0000256" key="8">
    <source>
        <dbReference type="ARBA" id="ARBA00022598"/>
    </source>
</evidence>
<dbReference type="Gene3D" id="3.40.1190.10">
    <property type="entry name" value="Mur-like, catalytic domain"/>
    <property type="match status" value="1"/>
</dbReference>
<reference evidence="18 19" key="1">
    <citation type="submission" date="2024-02" db="EMBL/GenBank/DDBJ databases">
        <authorList>
            <person name="Daric V."/>
            <person name="Darras S."/>
        </authorList>
    </citation>
    <scope>NUCLEOTIDE SEQUENCE [LARGE SCALE GENOMIC DNA]</scope>
</reference>
<keyword evidence="9" id="KW-0479">Metal-binding</keyword>
<evidence type="ECO:0000256" key="16">
    <source>
        <dbReference type="ARBA" id="ARBA00047493"/>
    </source>
</evidence>
<evidence type="ECO:0000256" key="9">
    <source>
        <dbReference type="ARBA" id="ARBA00022723"/>
    </source>
</evidence>
<evidence type="ECO:0000256" key="12">
    <source>
        <dbReference type="ARBA" id="ARBA00022840"/>
    </source>
</evidence>
<dbReference type="PANTHER" id="PTHR11136:SF5">
    <property type="entry name" value="FOLYLPOLYGLUTAMATE SYNTHASE, MITOCHONDRIAL"/>
    <property type="match status" value="1"/>
</dbReference>
<keyword evidence="13" id="KW-0460">Magnesium</keyword>
<dbReference type="PIRSF" id="PIRSF038895">
    <property type="entry name" value="FPGS"/>
    <property type="match status" value="1"/>
</dbReference>
<dbReference type="EMBL" id="CAWYQH010000001">
    <property type="protein sequence ID" value="CAK8672091.1"/>
    <property type="molecule type" value="Genomic_DNA"/>
</dbReference>
<protein>
    <recommendedName>
        <fullName evidence="17">Folylpolyglutamate synthase</fullName>
        <ecNumber evidence="17">6.3.2.17</ecNumber>
    </recommendedName>
    <alternativeName>
        <fullName evidence="17">Folylpoly-gamma-glutamate synthetase</fullName>
    </alternativeName>
    <alternativeName>
        <fullName evidence="17">Tetrahydrofolylpolyglutamate synthase</fullName>
    </alternativeName>
</protein>
<dbReference type="NCBIfam" id="TIGR01499">
    <property type="entry name" value="folC"/>
    <property type="match status" value="1"/>
</dbReference>
<organism evidence="18 19">
    <name type="scientific">Clavelina lepadiformis</name>
    <name type="common">Light-bulb sea squirt</name>
    <name type="synonym">Ascidia lepadiformis</name>
    <dbReference type="NCBI Taxonomy" id="159417"/>
    <lineage>
        <taxon>Eukaryota</taxon>
        <taxon>Metazoa</taxon>
        <taxon>Chordata</taxon>
        <taxon>Tunicata</taxon>
        <taxon>Ascidiacea</taxon>
        <taxon>Aplousobranchia</taxon>
        <taxon>Clavelinidae</taxon>
        <taxon>Clavelina</taxon>
    </lineage>
</organism>
<dbReference type="InterPro" id="IPR018109">
    <property type="entry name" value="Folylpolyglutamate_synth_CS"/>
</dbReference>
<dbReference type="InterPro" id="IPR036565">
    <property type="entry name" value="Mur-like_cat_sf"/>
</dbReference>
<keyword evidence="15" id="KW-0472">Membrane</keyword>
<comment type="pathway">
    <text evidence="4 17">Cofactor biosynthesis; tetrahydrofolylpolyglutamate biosynthesis.</text>
</comment>
<evidence type="ECO:0000256" key="4">
    <source>
        <dbReference type="ARBA" id="ARBA00005150"/>
    </source>
</evidence>
<comment type="function">
    <text evidence="17">Catalyzes conversion of folates to polyglutamate derivatives allowing concentration of folate compounds in the cell and the intracellular retention of these cofactors, which are important substrates for most of the folate-dependent enzymes that are involved in one-carbon transfer reactions involved in purine, pyrimidine and amino acid synthesis.</text>
</comment>
<keyword evidence="14" id="KW-0496">Mitochondrion</keyword>
<sequence>MHLGFCRHYAIIRRSQFARSQHTMQLTSGQQEPTYENAIRFLVKHQHNKGYTVEETRRKVALNGMKEFLQRVDISDKDLDSMKVIHVTGTKGKGSTCAFVESILRQHGVRTGFLSSPHLLENRERIRINGKPISRSLFAKYFWNVYTSLKNNNHLYKMDIPPYFHIFTLLSFYVFKHENVDAAIIEASIGGENDQTNVVKHPVVCGVSSIGIDHIDHLGDNIASVAWHKSGIFRENVPAFTVQHQPLEAMKLLQQRADGIGASLHVAPELKEYSTNDKKTVDIKLGLAGNFQKLNASLALQLSKYWLNQYGFSKHTEINKPFTLDSLCRKGLSSCHWTGRAQVVKFNSATFYLDGAHTAESIQFAADWFKQESEKERKSLDRPCMKMLAINVSTSKIIYHLLSILYECGFDKAIFTPAIIGSNSPSGFIDETINKRSLNDPFESVIRNRSEWSRLLSEHNLKATNDNCLLYPCAADAIRWMSQKREAELYSRCGMWTSDKPKQDQELEGKHVQVLVTGSLSLLGIYLRLLCPDVND</sequence>
<keyword evidence="7 17" id="KW-0554">One-carbon metabolism</keyword>
<dbReference type="InterPro" id="IPR036615">
    <property type="entry name" value="Mur_ligase_C_dom_sf"/>
</dbReference>
<evidence type="ECO:0000256" key="6">
    <source>
        <dbReference type="ARBA" id="ARBA00022490"/>
    </source>
</evidence>
<keyword evidence="12" id="KW-0067">ATP-binding</keyword>
<dbReference type="SUPFAM" id="SSF53244">
    <property type="entry name" value="MurD-like peptide ligases, peptide-binding domain"/>
    <property type="match status" value="1"/>
</dbReference>
<evidence type="ECO:0000256" key="3">
    <source>
        <dbReference type="ARBA" id="ARBA00004496"/>
    </source>
</evidence>
<keyword evidence="8 17" id="KW-0436">Ligase</keyword>
<dbReference type="PANTHER" id="PTHR11136">
    <property type="entry name" value="FOLYLPOLYGLUTAMATE SYNTHASE-RELATED"/>
    <property type="match status" value="1"/>
</dbReference>
<evidence type="ECO:0000256" key="1">
    <source>
        <dbReference type="ARBA" id="ARBA00004273"/>
    </source>
</evidence>
<keyword evidence="6" id="KW-0963">Cytoplasm</keyword>
<keyword evidence="11" id="KW-0999">Mitochondrion inner membrane</keyword>
<keyword evidence="10" id="KW-0547">Nucleotide-binding</keyword>
<evidence type="ECO:0000313" key="18">
    <source>
        <dbReference type="EMBL" id="CAK8672091.1"/>
    </source>
</evidence>
<accession>A0ABP0EYD3</accession>
<evidence type="ECO:0000256" key="13">
    <source>
        <dbReference type="ARBA" id="ARBA00022842"/>
    </source>
</evidence>
<evidence type="ECO:0000256" key="14">
    <source>
        <dbReference type="ARBA" id="ARBA00023128"/>
    </source>
</evidence>
<evidence type="ECO:0000256" key="2">
    <source>
        <dbReference type="ARBA" id="ARBA00004305"/>
    </source>
</evidence>